<reference evidence="2 3" key="1">
    <citation type="submission" date="2019-09" db="EMBL/GenBank/DDBJ databases">
        <title>H2 Metabolism Revealed by Metagenomic Analysis in Subglacial Sediment of East Antarctica.</title>
        <authorList>
            <person name="Yang Z."/>
            <person name="Zhang Y."/>
            <person name="Lv Y."/>
            <person name="Yan W."/>
            <person name="Xiao X."/>
            <person name="Sun B."/>
            <person name="Ma H."/>
        </authorList>
    </citation>
    <scope>NUCLEOTIDE SEQUENCE [LARGE SCALE GENOMIC DNA]</scope>
    <source>
        <strain evidence="2">Bin2_2</strain>
    </source>
</reference>
<dbReference type="Proteomes" id="UP000483432">
    <property type="component" value="Unassembled WGS sequence"/>
</dbReference>
<accession>A0A7C9P8S3</accession>
<dbReference type="InterPro" id="IPR054098">
    <property type="entry name" value="NGO1945-like_C"/>
</dbReference>
<sequence length="171" mass="19232">HTPYFRQIPDEFIQFLQHEWTPPNDYPPYLLALAHYEWIELVLSVSNRSADCPVDAAGDLINGVPVLNPVLANLRYDWPVHRIAPRRKVHPAETYLLVFRDADDRVEFTEINAFTARLLSLLESETLGGRAALEQVAAESRHPDPALVLQAGAALLEDLRARGVILGTCRT</sequence>
<gene>
    <name evidence="2" type="ORF">GZ085_10900</name>
</gene>
<evidence type="ECO:0000313" key="2">
    <source>
        <dbReference type="EMBL" id="NDP48870.1"/>
    </source>
</evidence>
<proteinExistence type="predicted"/>
<protein>
    <submittedName>
        <fullName evidence="2">DUF2063 domain-containing protein</fullName>
    </submittedName>
</protein>
<name>A0A7C9P8S3_9PROT</name>
<evidence type="ECO:0000313" key="3">
    <source>
        <dbReference type="Proteomes" id="UP000483432"/>
    </source>
</evidence>
<evidence type="ECO:0000259" key="1">
    <source>
        <dbReference type="Pfam" id="PF22106"/>
    </source>
</evidence>
<feature type="non-terminal residue" evidence="2">
    <location>
        <position position="1"/>
    </location>
</feature>
<dbReference type="InterPro" id="IPR044922">
    <property type="entry name" value="DUF2063_N_sf"/>
</dbReference>
<feature type="domain" description="NGO1945-like C-terminal" evidence="1">
    <location>
        <begin position="68"/>
        <end position="160"/>
    </location>
</feature>
<dbReference type="EMBL" id="JAAFGW010000173">
    <property type="protein sequence ID" value="NDP48870.1"/>
    <property type="molecule type" value="Genomic_DNA"/>
</dbReference>
<dbReference type="AlphaFoldDB" id="A0A7C9P8S3"/>
<dbReference type="Pfam" id="PF22106">
    <property type="entry name" value="NGO1945_C"/>
    <property type="match status" value="1"/>
</dbReference>
<dbReference type="Gene3D" id="3.90.930.50">
    <property type="match status" value="1"/>
</dbReference>
<organism evidence="2 3">
    <name type="scientific">Sulfuriferula multivorans</name>
    <dbReference type="NCBI Taxonomy" id="1559896"/>
    <lineage>
        <taxon>Bacteria</taxon>
        <taxon>Pseudomonadati</taxon>
        <taxon>Pseudomonadota</taxon>
        <taxon>Betaproteobacteria</taxon>
        <taxon>Nitrosomonadales</taxon>
        <taxon>Sulfuricellaceae</taxon>
        <taxon>Sulfuriferula</taxon>
    </lineage>
</organism>
<dbReference type="Gene3D" id="1.10.150.690">
    <property type="entry name" value="DUF2063"/>
    <property type="match status" value="1"/>
</dbReference>
<comment type="caution">
    <text evidence="2">The sequence shown here is derived from an EMBL/GenBank/DDBJ whole genome shotgun (WGS) entry which is preliminary data.</text>
</comment>